<dbReference type="NCBIfam" id="TIGR01133">
    <property type="entry name" value="murG"/>
    <property type="match status" value="1"/>
</dbReference>
<dbReference type="Pfam" id="PF04101">
    <property type="entry name" value="Glyco_tran_28_C"/>
    <property type="match status" value="1"/>
</dbReference>
<keyword evidence="1" id="KW-1003">Cell membrane</keyword>
<dbReference type="Pfam" id="PF03033">
    <property type="entry name" value="Glyco_transf_28"/>
    <property type="match status" value="1"/>
</dbReference>
<name>A0A1U9YIQ1_9BACL</name>
<evidence type="ECO:0000313" key="3">
    <source>
        <dbReference type="Proteomes" id="UP000192727"/>
    </source>
</evidence>
<dbReference type="SUPFAM" id="SSF53756">
    <property type="entry name" value="UDP-Glycosyltransferase/glycogen phosphorylase"/>
    <property type="match status" value="1"/>
</dbReference>
<keyword evidence="1" id="KW-0472">Membrane</keyword>
<accession>A0A1U9YIQ1</accession>
<keyword evidence="1 2" id="KW-0328">Glycosyltransferase</keyword>
<dbReference type="AlphaFoldDB" id="A0A1U9YIQ1"/>
<comment type="catalytic activity">
    <reaction evidence="1">
        <text>di-trans,octa-cis-undecaprenyl diphospho-N-acetyl-alpha-D-muramoyl-L-alanyl-D-glutamyl-meso-2,6-diaminopimeloyl-D-alanyl-D-alanine + UDP-N-acetyl-alpha-D-glucosamine = di-trans,octa-cis-undecaprenyl diphospho-[N-acetyl-alpha-D-glucosaminyl-(1-&gt;4)]-N-acetyl-alpha-D-muramoyl-L-alanyl-D-glutamyl-meso-2,6-diaminopimeloyl-D-alanyl-D-alanine + UDP + H(+)</text>
        <dbReference type="Rhea" id="RHEA:31227"/>
        <dbReference type="ChEBI" id="CHEBI:15378"/>
        <dbReference type="ChEBI" id="CHEBI:57705"/>
        <dbReference type="ChEBI" id="CHEBI:58223"/>
        <dbReference type="ChEBI" id="CHEBI:61387"/>
        <dbReference type="ChEBI" id="CHEBI:61388"/>
        <dbReference type="EC" id="2.4.1.227"/>
    </reaction>
</comment>
<dbReference type="GO" id="GO:0005975">
    <property type="term" value="P:carbohydrate metabolic process"/>
    <property type="evidence" value="ECO:0007669"/>
    <property type="project" value="InterPro"/>
</dbReference>
<dbReference type="Gene3D" id="3.40.50.2000">
    <property type="entry name" value="Glycogen Phosphorylase B"/>
    <property type="match status" value="2"/>
</dbReference>
<dbReference type="GO" id="GO:0050511">
    <property type="term" value="F:undecaprenyldiphospho-muramoylpentapeptide beta-N-acetylglucosaminyltransferase activity"/>
    <property type="evidence" value="ECO:0007669"/>
    <property type="project" value="UniProtKB-UniRule"/>
</dbReference>
<dbReference type="Proteomes" id="UP000192727">
    <property type="component" value="Chromosome"/>
</dbReference>
<dbReference type="GO" id="GO:0005886">
    <property type="term" value="C:plasma membrane"/>
    <property type="evidence" value="ECO:0007669"/>
    <property type="project" value="UniProtKB-SubCell"/>
</dbReference>
<protein>
    <recommendedName>
        <fullName evidence="1">UDP-N-acetylglucosamine--N-acetylmuramyl-(pentapeptide) pyrophosphoryl-undecaprenol N-acetylglucosamine transferase</fullName>
        <ecNumber evidence="1">2.4.1.227</ecNumber>
    </recommendedName>
    <alternativeName>
        <fullName evidence="1">Undecaprenyl-PP-MurNAc-pentapeptide-UDPGlcNAc GlcNAc transferase</fullName>
    </alternativeName>
</protein>
<dbReference type="GO" id="GO:0008360">
    <property type="term" value="P:regulation of cell shape"/>
    <property type="evidence" value="ECO:0007669"/>
    <property type="project" value="UniProtKB-KW"/>
</dbReference>
<dbReference type="HAMAP" id="MF_00033">
    <property type="entry name" value="MurG"/>
    <property type="match status" value="1"/>
</dbReference>
<dbReference type="EC" id="2.4.1.227" evidence="1"/>
<dbReference type="InterPro" id="IPR006009">
    <property type="entry name" value="GlcNAc_MurG"/>
</dbReference>
<comment type="pathway">
    <text evidence="1">Cell wall biogenesis; peptidoglycan biosynthesis.</text>
</comment>
<keyword evidence="1" id="KW-0133">Cell shape</keyword>
<feature type="binding site" evidence="1">
    <location>
        <begin position="10"/>
        <end position="12"/>
    </location>
    <ligand>
        <name>UDP-N-acetyl-alpha-D-glucosamine</name>
        <dbReference type="ChEBI" id="CHEBI:57705"/>
    </ligand>
</feature>
<dbReference type="GO" id="GO:0051301">
    <property type="term" value="P:cell division"/>
    <property type="evidence" value="ECO:0007669"/>
    <property type="project" value="UniProtKB-KW"/>
</dbReference>
<feature type="binding site" evidence="1">
    <location>
        <position position="127"/>
    </location>
    <ligand>
        <name>UDP-N-acetyl-alpha-D-glucosamine</name>
        <dbReference type="ChEBI" id="CHEBI:57705"/>
    </ligand>
</feature>
<evidence type="ECO:0000313" key="2">
    <source>
        <dbReference type="EMBL" id="ARF67105.1"/>
    </source>
</evidence>
<gene>
    <name evidence="1" type="primary">murG</name>
    <name evidence="2" type="ORF">B7C51_03690</name>
</gene>
<comment type="subcellular location">
    <subcellularLocation>
        <location evidence="1">Cell membrane</location>
        <topology evidence="1">Peripheral membrane protein</topology>
        <orientation evidence="1">Cytoplasmic side</orientation>
    </subcellularLocation>
</comment>
<feature type="binding site" evidence="1">
    <location>
        <position position="301"/>
    </location>
    <ligand>
        <name>UDP-N-acetyl-alpha-D-glucosamine</name>
        <dbReference type="ChEBI" id="CHEBI:57705"/>
    </ligand>
</feature>
<dbReference type="InterPro" id="IPR007235">
    <property type="entry name" value="Glyco_trans_28_C"/>
</dbReference>
<keyword evidence="1" id="KW-0961">Cell wall biogenesis/degradation</keyword>
<comment type="function">
    <text evidence="1">Cell wall formation. Catalyzes the transfer of a GlcNAc subunit on undecaprenyl-pyrophosphoryl-MurNAc-pentapeptide (lipid intermediate I) to form undecaprenyl-pyrophosphoryl-MurNAc-(pentapeptide)GlcNAc (lipid intermediate II).</text>
</comment>
<dbReference type="GO" id="GO:0009252">
    <property type="term" value="P:peptidoglycan biosynthetic process"/>
    <property type="evidence" value="ECO:0007669"/>
    <property type="project" value="UniProtKB-UniRule"/>
</dbReference>
<keyword evidence="1" id="KW-0132">Cell division</keyword>
<dbReference type="GO" id="GO:0071555">
    <property type="term" value="P:cell wall organization"/>
    <property type="evidence" value="ECO:0007669"/>
    <property type="project" value="UniProtKB-KW"/>
</dbReference>
<keyword evidence="1 2" id="KW-0808">Transferase</keyword>
<evidence type="ECO:0000256" key="1">
    <source>
        <dbReference type="HAMAP-Rule" id="MF_00033"/>
    </source>
</evidence>
<dbReference type="GeneID" id="64219665"/>
<dbReference type="EMBL" id="CP020557">
    <property type="protein sequence ID" value="ARF67105.1"/>
    <property type="molecule type" value="Genomic_DNA"/>
</dbReference>
<sequence>MRVVLSGGGTGGHVYPALAVAEQCLQVDTDSQFLYIGTNSGLERDIVEKSKLEMPFEAIEIRGFRRKLVSLDNIKTVMKFLKGVNRSKELLRNFKPDIVIGTGGYVCGPVLYAAAKLGVPTLIHEQNAIAGLTNKFLSRYANSVLVSFKGTESIFSKAGHVLYSGNPRATSVVNADPEEGYQSLGIRPGTQIVLVVGGSRGAKAINRAMIEMASLVNKLSDIQFIFVTGAPYYEETRDAISAFSPDIPNLAVLPYVHNMPEVLAATSLVINRAGASTIAEITALGLPSILIPSPNVTGNHQEYNARQLSDQGAAELILEKDLSGASLFEKISDIMQNPIRAEHMSIQAKKLGEPESAMLIVKEMQRLLKNSF</sequence>
<feature type="binding site" evidence="1">
    <location>
        <position position="199"/>
    </location>
    <ligand>
        <name>UDP-N-acetyl-alpha-D-glucosamine</name>
        <dbReference type="ChEBI" id="CHEBI:57705"/>
    </ligand>
</feature>
<comment type="caution">
    <text evidence="1">Lacks conserved residue(s) required for the propagation of feature annotation.</text>
</comment>
<proteinExistence type="inferred from homology"/>
<dbReference type="PANTHER" id="PTHR21015:SF22">
    <property type="entry name" value="GLYCOSYLTRANSFERASE"/>
    <property type="match status" value="1"/>
</dbReference>
<reference evidence="2 3" key="1">
    <citation type="submission" date="2017-03" db="EMBL/GenBank/DDBJ databases">
        <title>Paenibacillus larvae genome sequencing.</title>
        <authorList>
            <person name="Dingman D.W."/>
        </authorList>
    </citation>
    <scope>NUCLEOTIDE SEQUENCE [LARGE SCALE GENOMIC DNA]</scope>
    <source>
        <strain evidence="2 3">SAG 10367</strain>
    </source>
</reference>
<keyword evidence="1" id="KW-0131">Cell cycle</keyword>
<organism evidence="2 3">
    <name type="scientific">Paenibacillus larvae subsp. pulvifaciens</name>
    <dbReference type="NCBI Taxonomy" id="1477"/>
    <lineage>
        <taxon>Bacteria</taxon>
        <taxon>Bacillati</taxon>
        <taxon>Bacillota</taxon>
        <taxon>Bacilli</taxon>
        <taxon>Bacillales</taxon>
        <taxon>Paenibacillaceae</taxon>
        <taxon>Paenibacillus</taxon>
    </lineage>
</organism>
<keyword evidence="1" id="KW-0573">Peptidoglycan synthesis</keyword>
<dbReference type="InterPro" id="IPR004276">
    <property type="entry name" value="GlycoTrans_28_N"/>
</dbReference>
<dbReference type="RefSeq" id="WP_077995624.1">
    <property type="nucleotide sequence ID" value="NZ_CP019794.1"/>
</dbReference>
<dbReference type="UniPathway" id="UPA00219"/>
<comment type="similarity">
    <text evidence="1">Belongs to the glycosyltransferase 28 family. MurG subfamily.</text>
</comment>
<dbReference type="PANTHER" id="PTHR21015">
    <property type="entry name" value="UDP-N-ACETYLGLUCOSAMINE--N-ACETYLMURAMYL-(PENTAPEPTIDE) PYROPHOSPHORYL-UNDECAPRENOL N-ACETYLGLUCOSAMINE TRANSFERASE 1"/>
    <property type="match status" value="1"/>
</dbReference>
<dbReference type="CDD" id="cd03785">
    <property type="entry name" value="GT28_MurG"/>
    <property type="match status" value="1"/>
</dbReference>